<dbReference type="OrthoDB" id="76388at2759"/>
<dbReference type="PROSITE" id="PS50940">
    <property type="entry name" value="CHIT_BIND_II"/>
    <property type="match status" value="1"/>
</dbReference>
<sequence>MGILGQIPEHSKVLLHSNGVIECLDQGNFPHPVSCKKFISCAKMGKNGKVLGWEYTCPKNLSFDPIGGMCNWSAGLGCHEQ</sequence>
<dbReference type="Gene3D" id="2.170.140.10">
    <property type="entry name" value="Chitin binding domain"/>
    <property type="match status" value="1"/>
</dbReference>
<protein>
    <recommendedName>
        <fullName evidence="1">Chitin-binding type-2 domain-containing protein</fullName>
    </recommendedName>
</protein>
<dbReference type="AlphaFoldDB" id="A0A9P0AQZ8"/>
<proteinExistence type="predicted"/>
<reference evidence="2" key="1">
    <citation type="submission" date="2021-12" db="EMBL/GenBank/DDBJ databases">
        <authorList>
            <person name="King R."/>
        </authorList>
    </citation>
    <scope>NUCLEOTIDE SEQUENCE</scope>
</reference>
<organism evidence="2 3">
    <name type="scientific">Brassicogethes aeneus</name>
    <name type="common">Rape pollen beetle</name>
    <name type="synonym">Meligethes aeneus</name>
    <dbReference type="NCBI Taxonomy" id="1431903"/>
    <lineage>
        <taxon>Eukaryota</taxon>
        <taxon>Metazoa</taxon>
        <taxon>Ecdysozoa</taxon>
        <taxon>Arthropoda</taxon>
        <taxon>Hexapoda</taxon>
        <taxon>Insecta</taxon>
        <taxon>Pterygota</taxon>
        <taxon>Neoptera</taxon>
        <taxon>Endopterygota</taxon>
        <taxon>Coleoptera</taxon>
        <taxon>Polyphaga</taxon>
        <taxon>Cucujiformia</taxon>
        <taxon>Nitidulidae</taxon>
        <taxon>Meligethinae</taxon>
        <taxon>Brassicogethes</taxon>
    </lineage>
</organism>
<keyword evidence="3" id="KW-1185">Reference proteome</keyword>
<dbReference type="InterPro" id="IPR036508">
    <property type="entry name" value="Chitin-bd_dom_sf"/>
</dbReference>
<dbReference type="EMBL" id="OV121132">
    <property type="protein sequence ID" value="CAH0547344.1"/>
    <property type="molecule type" value="Genomic_DNA"/>
</dbReference>
<accession>A0A9P0AQZ8</accession>
<dbReference type="SUPFAM" id="SSF57625">
    <property type="entry name" value="Invertebrate chitin-binding proteins"/>
    <property type="match status" value="1"/>
</dbReference>
<feature type="domain" description="Chitin-binding type-2" evidence="1">
    <location>
        <begin position="20"/>
        <end position="80"/>
    </location>
</feature>
<dbReference type="Pfam" id="PF01607">
    <property type="entry name" value="CBM_14"/>
    <property type="match status" value="1"/>
</dbReference>
<dbReference type="GO" id="GO:0008061">
    <property type="term" value="F:chitin binding"/>
    <property type="evidence" value="ECO:0007669"/>
    <property type="project" value="InterPro"/>
</dbReference>
<evidence type="ECO:0000259" key="1">
    <source>
        <dbReference type="PROSITE" id="PS50940"/>
    </source>
</evidence>
<gene>
    <name evidence="2" type="ORF">MELIAE_LOCUS1356</name>
</gene>
<dbReference type="SMART" id="SM00494">
    <property type="entry name" value="ChtBD2"/>
    <property type="match status" value="1"/>
</dbReference>
<name>A0A9P0AQZ8_BRAAE</name>
<evidence type="ECO:0000313" key="3">
    <source>
        <dbReference type="Proteomes" id="UP001154078"/>
    </source>
</evidence>
<dbReference type="Proteomes" id="UP001154078">
    <property type="component" value="Chromosome 1"/>
</dbReference>
<evidence type="ECO:0000313" key="2">
    <source>
        <dbReference type="EMBL" id="CAH0547344.1"/>
    </source>
</evidence>
<dbReference type="GO" id="GO:0005576">
    <property type="term" value="C:extracellular region"/>
    <property type="evidence" value="ECO:0007669"/>
    <property type="project" value="InterPro"/>
</dbReference>
<dbReference type="InterPro" id="IPR002557">
    <property type="entry name" value="Chitin-bd_dom"/>
</dbReference>